<evidence type="ECO:0000256" key="3">
    <source>
        <dbReference type="ARBA" id="ARBA00022448"/>
    </source>
</evidence>
<feature type="transmembrane region" description="Helical" evidence="9">
    <location>
        <begin position="238"/>
        <end position="258"/>
    </location>
</feature>
<dbReference type="STRING" id="1208324.P73_1134"/>
<proteinExistence type="predicted"/>
<feature type="transmembrane region" description="Helical" evidence="9">
    <location>
        <begin position="91"/>
        <end position="114"/>
    </location>
</feature>
<keyword evidence="12" id="KW-1185">Reference proteome</keyword>
<dbReference type="OrthoDB" id="9774448at2"/>
<comment type="function">
    <text evidence="8">Part of the ABC transporter complex CysAWTP (TC 3.A.1.6.1) involved in sulfate/thiosulfate import. Probably responsible for the translocation of the substrate across the membrane.</text>
</comment>
<dbReference type="GO" id="GO:0015419">
    <property type="term" value="F:ABC-type sulfate transporter activity"/>
    <property type="evidence" value="ECO:0007669"/>
    <property type="project" value="InterPro"/>
</dbReference>
<comment type="subcellular location">
    <subcellularLocation>
        <location evidence="1">Cell membrane</location>
        <topology evidence="1">Multi-pass membrane protein</topology>
    </subcellularLocation>
</comment>
<feature type="transmembrane region" description="Helical" evidence="9">
    <location>
        <begin position="192"/>
        <end position="218"/>
    </location>
</feature>
<dbReference type="InterPro" id="IPR011866">
    <property type="entry name" value="CysW_permease"/>
</dbReference>
<dbReference type="InterPro" id="IPR035906">
    <property type="entry name" value="MetI-like_sf"/>
</dbReference>
<evidence type="ECO:0000256" key="5">
    <source>
        <dbReference type="ARBA" id="ARBA00022989"/>
    </source>
</evidence>
<evidence type="ECO:0000256" key="4">
    <source>
        <dbReference type="ARBA" id="ARBA00022692"/>
    </source>
</evidence>
<dbReference type="RefSeq" id="WP_052453064.1">
    <property type="nucleotide sequence ID" value="NZ_CP004393.1"/>
</dbReference>
<dbReference type="GO" id="GO:0005886">
    <property type="term" value="C:plasma membrane"/>
    <property type="evidence" value="ECO:0007669"/>
    <property type="project" value="UniProtKB-SubCell"/>
</dbReference>
<keyword evidence="3" id="KW-0813">Transport</keyword>
<dbReference type="NCBIfam" id="TIGR00969">
    <property type="entry name" value="3a0106s02"/>
    <property type="match status" value="1"/>
</dbReference>
<dbReference type="InterPro" id="IPR005667">
    <property type="entry name" value="Sulph_transpt2"/>
</dbReference>
<evidence type="ECO:0000256" key="1">
    <source>
        <dbReference type="ARBA" id="ARBA00004651"/>
    </source>
</evidence>
<comment type="subunit">
    <text evidence="2">The complex is composed of two ATP-binding proteins (CysA), two transmembrane proteins (CysT and CysW) and a solute-binding protein (CysP).</text>
</comment>
<dbReference type="AlphaFoldDB" id="A0A0B5DS32"/>
<sequence length="284" mass="30439">MRPPRPLVPRLLIALATVLTLLFVVAPLAFIFARALADGWQVYAANILDPLTLHAMWLTSVVALIAVPVNILFGLAAAWAVAKHRFPGRGLLVTLIEIPFSISPIIAGICYLLLYGRQGLLGPFLREHDIQIMFALPGIVLVTLFVTAPFVAREVLPLMQGQGTEQEEAAVTLGASGWQVFSRVTLPNIRWALLYGAVLCTARAVGEFGGVSVVSGNIRGQTNTLPLHVELLFNDLNTTGAFAAASTLTLIALVALAVKTLLETQRGTDHSATRKGESNVPAHQ</sequence>
<name>A0A0B5DS32_9RHOB</name>
<protein>
    <submittedName>
        <fullName evidence="11">Sulfate ABC transporter permease</fullName>
    </submittedName>
</protein>
<feature type="domain" description="ABC transmembrane type-1" evidence="10">
    <location>
        <begin position="56"/>
        <end position="263"/>
    </location>
</feature>
<gene>
    <name evidence="11" type="ORF">P73_1134</name>
</gene>
<dbReference type="NCBIfam" id="TIGR02140">
    <property type="entry name" value="permease_CysW"/>
    <property type="match status" value="1"/>
</dbReference>
<dbReference type="CDD" id="cd06261">
    <property type="entry name" value="TM_PBP2"/>
    <property type="match status" value="1"/>
</dbReference>
<evidence type="ECO:0000256" key="6">
    <source>
        <dbReference type="ARBA" id="ARBA00023032"/>
    </source>
</evidence>
<dbReference type="Gene3D" id="1.10.3720.10">
    <property type="entry name" value="MetI-like"/>
    <property type="match status" value="1"/>
</dbReference>
<dbReference type="PROSITE" id="PS50928">
    <property type="entry name" value="ABC_TM1"/>
    <property type="match status" value="1"/>
</dbReference>
<evidence type="ECO:0000256" key="8">
    <source>
        <dbReference type="ARBA" id="ARBA00025323"/>
    </source>
</evidence>
<dbReference type="SUPFAM" id="SSF161098">
    <property type="entry name" value="MetI-like"/>
    <property type="match status" value="1"/>
</dbReference>
<dbReference type="Pfam" id="PF00528">
    <property type="entry name" value="BPD_transp_1"/>
    <property type="match status" value="1"/>
</dbReference>
<feature type="transmembrane region" description="Helical" evidence="9">
    <location>
        <begin position="54"/>
        <end position="79"/>
    </location>
</feature>
<dbReference type="EMBL" id="CP004393">
    <property type="protein sequence ID" value="AJE45849.1"/>
    <property type="molecule type" value="Genomic_DNA"/>
</dbReference>
<evidence type="ECO:0000259" key="10">
    <source>
        <dbReference type="PROSITE" id="PS50928"/>
    </source>
</evidence>
<keyword evidence="7 9" id="KW-0472">Membrane</keyword>
<feature type="transmembrane region" description="Helical" evidence="9">
    <location>
        <begin position="134"/>
        <end position="152"/>
    </location>
</feature>
<evidence type="ECO:0000313" key="11">
    <source>
        <dbReference type="EMBL" id="AJE45849.1"/>
    </source>
</evidence>
<keyword evidence="6" id="KW-0764">Sulfate transport</keyword>
<dbReference type="PANTHER" id="PTHR30406">
    <property type="entry name" value="SULFATE TRANSPORT SYSTEM PERMEASE PROTEIN"/>
    <property type="match status" value="1"/>
</dbReference>
<dbReference type="Proteomes" id="UP000031521">
    <property type="component" value="Chromosome"/>
</dbReference>
<dbReference type="HOGENOM" id="CLU_016047_14_0_5"/>
<dbReference type="InterPro" id="IPR000515">
    <property type="entry name" value="MetI-like"/>
</dbReference>
<keyword evidence="5 9" id="KW-1133">Transmembrane helix</keyword>
<evidence type="ECO:0000256" key="2">
    <source>
        <dbReference type="ARBA" id="ARBA00011779"/>
    </source>
</evidence>
<accession>A0A0B5DS32</accession>
<dbReference type="KEGG" id="cid:P73_1134"/>
<evidence type="ECO:0000256" key="9">
    <source>
        <dbReference type="SAM" id="Phobius"/>
    </source>
</evidence>
<organism evidence="11 12">
    <name type="scientific">Celeribacter indicus</name>
    <dbReference type="NCBI Taxonomy" id="1208324"/>
    <lineage>
        <taxon>Bacteria</taxon>
        <taxon>Pseudomonadati</taxon>
        <taxon>Pseudomonadota</taxon>
        <taxon>Alphaproteobacteria</taxon>
        <taxon>Rhodobacterales</taxon>
        <taxon>Roseobacteraceae</taxon>
        <taxon>Celeribacter</taxon>
    </lineage>
</organism>
<keyword evidence="4 9" id="KW-0812">Transmembrane</keyword>
<dbReference type="PANTHER" id="PTHR30406:SF9">
    <property type="entry name" value="SULFATE TRANSPORT SYSTEM PERMEASE PROTEIN CYSW"/>
    <property type="match status" value="1"/>
</dbReference>
<reference evidence="11 12" key="1">
    <citation type="journal article" date="2014" name="Int. J. Syst. Evol. Microbiol.">
        <title>Celeribacter indicus sp. nov., a polycyclic aromatic hydrocarbon-degrading bacterium from deep-sea sediment and reclassification of Huaishuia halophila as Celeribacter halophilus comb. nov.</title>
        <authorList>
            <person name="Lai Q."/>
            <person name="Cao J."/>
            <person name="Yuan J."/>
            <person name="Li F."/>
            <person name="Shao Z."/>
        </authorList>
    </citation>
    <scope>NUCLEOTIDE SEQUENCE [LARGE SCALE GENOMIC DNA]</scope>
    <source>
        <strain evidence="11">P73</strain>
    </source>
</reference>
<evidence type="ECO:0000313" key="12">
    <source>
        <dbReference type="Proteomes" id="UP000031521"/>
    </source>
</evidence>
<evidence type="ECO:0000256" key="7">
    <source>
        <dbReference type="ARBA" id="ARBA00023136"/>
    </source>
</evidence>